<name>A0A515DF51_9BURK</name>
<dbReference type="InterPro" id="IPR021834">
    <property type="entry name" value="DUF3426"/>
</dbReference>
<keyword evidence="5" id="KW-1185">Reference proteome</keyword>
<dbReference type="KEGG" id="rhf:EUB48_18245"/>
<gene>
    <name evidence="4" type="ORF">EUB48_18245</name>
</gene>
<keyword evidence="2" id="KW-0812">Transmembrane</keyword>
<dbReference type="NCBIfam" id="TIGR02098">
    <property type="entry name" value="MJ0042_CXXC"/>
    <property type="match status" value="1"/>
</dbReference>
<dbReference type="Proteomes" id="UP000316798">
    <property type="component" value="Chromosome"/>
</dbReference>
<dbReference type="Pfam" id="PF11906">
    <property type="entry name" value="DUF3426"/>
    <property type="match status" value="1"/>
</dbReference>
<keyword evidence="2" id="KW-0472">Membrane</keyword>
<sequence length="345" mass="36558">MSLITRCPACGTMFKVVPDQLRISDGWVRCGQCTEVFEAPEHLLPESLMAAPAPSVASVPHGGNAMGATPAAPDAGPEGAAAAGIIEQDTDTESWALPPGVDLPPTEIQPDMDPGASAEPGLADEVLWPAPWDEPLDVLPGEPSPAPVSGFLTEPSAAPSPEEPGPAPDPALQEVSFVREAHRKALWERPRIRRLLMVACAVLLVLLGLQWAIHERDRIAAFEPRTRGLLQGLCVPLRCTVAPLRQIESIVVDSSSFKKVRDNVYQLSLTIKNTAPVALAMPSVELALTDTQDQPVLRRVLLPTDLGAAAVLTAGGEWTGSLPVSVADNAIAARIAGYRVLAFYP</sequence>
<feature type="region of interest" description="Disordered" evidence="1">
    <location>
        <begin position="94"/>
        <end position="171"/>
    </location>
</feature>
<feature type="domain" description="Zinc finger/thioredoxin putative" evidence="3">
    <location>
        <begin position="3"/>
        <end position="39"/>
    </location>
</feature>
<dbReference type="Pfam" id="PF13719">
    <property type="entry name" value="Zn_ribbon_5"/>
    <property type="match status" value="1"/>
</dbReference>
<evidence type="ECO:0000256" key="1">
    <source>
        <dbReference type="SAM" id="MobiDB-lite"/>
    </source>
</evidence>
<protein>
    <submittedName>
        <fullName evidence="4">DUF3426 domain-containing protein</fullName>
    </submittedName>
</protein>
<dbReference type="InterPro" id="IPR011723">
    <property type="entry name" value="Znf/thioredoxin_put"/>
</dbReference>
<feature type="transmembrane region" description="Helical" evidence="2">
    <location>
        <begin position="195"/>
        <end position="213"/>
    </location>
</feature>
<dbReference type="EMBL" id="CP035503">
    <property type="protein sequence ID" value="QDL39019.1"/>
    <property type="molecule type" value="Genomic_DNA"/>
</dbReference>
<evidence type="ECO:0000313" key="4">
    <source>
        <dbReference type="EMBL" id="QDL39019.1"/>
    </source>
</evidence>
<keyword evidence="2" id="KW-1133">Transmembrane helix</keyword>
<dbReference type="RefSeq" id="WP_142820454.1">
    <property type="nucleotide sequence ID" value="NZ_CP035503.1"/>
</dbReference>
<organism evidence="4 5">
    <name type="scientific">Rhodoferax sediminis</name>
    <dbReference type="NCBI Taxonomy" id="2509614"/>
    <lineage>
        <taxon>Bacteria</taxon>
        <taxon>Pseudomonadati</taxon>
        <taxon>Pseudomonadota</taxon>
        <taxon>Betaproteobacteria</taxon>
        <taxon>Burkholderiales</taxon>
        <taxon>Comamonadaceae</taxon>
        <taxon>Rhodoferax</taxon>
    </lineage>
</organism>
<reference evidence="4 5" key="1">
    <citation type="submission" date="2019-01" db="EMBL/GenBank/DDBJ databases">
        <title>Genomic insights into a novel species Rhodoferax sp.</title>
        <authorList>
            <person name="Jin L."/>
        </authorList>
    </citation>
    <scope>NUCLEOTIDE SEQUENCE [LARGE SCALE GENOMIC DNA]</scope>
    <source>
        <strain evidence="4 5">CHu59-6-5</strain>
    </source>
</reference>
<evidence type="ECO:0000256" key="2">
    <source>
        <dbReference type="SAM" id="Phobius"/>
    </source>
</evidence>
<dbReference type="AlphaFoldDB" id="A0A515DF51"/>
<dbReference type="OrthoDB" id="5294582at2"/>
<proteinExistence type="predicted"/>
<evidence type="ECO:0000259" key="3">
    <source>
        <dbReference type="Pfam" id="PF13719"/>
    </source>
</evidence>
<accession>A0A515DF51</accession>
<evidence type="ECO:0000313" key="5">
    <source>
        <dbReference type="Proteomes" id="UP000316798"/>
    </source>
</evidence>